<comment type="caution">
    <text evidence="1">The sequence shown here is derived from an EMBL/GenBank/DDBJ whole genome shotgun (WGS) entry which is preliminary data.</text>
</comment>
<keyword evidence="2" id="KW-1185">Reference proteome</keyword>
<dbReference type="Proteomes" id="UP001596104">
    <property type="component" value="Unassembled WGS sequence"/>
</dbReference>
<evidence type="ECO:0000313" key="1">
    <source>
        <dbReference type="EMBL" id="MFC5394525.1"/>
    </source>
</evidence>
<proteinExistence type="predicted"/>
<dbReference type="RefSeq" id="WP_377009888.1">
    <property type="nucleotide sequence ID" value="NZ_JBHSLV010000031.1"/>
</dbReference>
<dbReference type="EMBL" id="JBHSLV010000031">
    <property type="protein sequence ID" value="MFC5394525.1"/>
    <property type="molecule type" value="Genomic_DNA"/>
</dbReference>
<accession>A0ABW0HBZ8</accession>
<evidence type="ECO:0000313" key="2">
    <source>
        <dbReference type="Proteomes" id="UP001596104"/>
    </source>
</evidence>
<organism evidence="1 2">
    <name type="scientific">Bosea vestrisii</name>
    <dbReference type="NCBI Taxonomy" id="151416"/>
    <lineage>
        <taxon>Bacteria</taxon>
        <taxon>Pseudomonadati</taxon>
        <taxon>Pseudomonadota</taxon>
        <taxon>Alphaproteobacteria</taxon>
        <taxon>Hyphomicrobiales</taxon>
        <taxon>Boseaceae</taxon>
        <taxon>Bosea</taxon>
    </lineage>
</organism>
<gene>
    <name evidence="1" type="ORF">ACFPPC_17950</name>
</gene>
<name>A0ABW0HBZ8_9HYPH</name>
<protein>
    <submittedName>
        <fullName evidence="1">Uncharacterized protein</fullName>
    </submittedName>
</protein>
<reference evidence="2" key="1">
    <citation type="journal article" date="2019" name="Int. J. Syst. Evol. Microbiol.">
        <title>The Global Catalogue of Microorganisms (GCM) 10K type strain sequencing project: providing services to taxonomists for standard genome sequencing and annotation.</title>
        <authorList>
            <consortium name="The Broad Institute Genomics Platform"/>
            <consortium name="The Broad Institute Genome Sequencing Center for Infectious Disease"/>
            <person name="Wu L."/>
            <person name="Ma J."/>
        </authorList>
    </citation>
    <scope>NUCLEOTIDE SEQUENCE [LARGE SCALE GENOMIC DNA]</scope>
    <source>
        <strain evidence="2">CGMCC 1.16326</strain>
    </source>
</reference>
<sequence length="184" mass="20341">MEPYFTLRIDHGAEHLSAAALERLERLAADLLPHFGLGDLLALARAREHFLDGEDTDAADACRRVETMLNIAANRGLPRRARVDVSLLTAQTHAAFEERTRGGLIGYIDTTAGKDARQAAIEIARRNGLPAGEFVVVTYPSPLMLEDIVEATTRPNAIAEFRILPEFRTHFTIRKIVLDEADLA</sequence>